<gene>
    <name evidence="1" type="ORF">VNO77_43829</name>
</gene>
<reference evidence="1 2" key="1">
    <citation type="submission" date="2024-01" db="EMBL/GenBank/DDBJ databases">
        <title>The genomes of 5 underutilized Papilionoideae crops provide insights into root nodulation and disease resistanc.</title>
        <authorList>
            <person name="Jiang F."/>
        </authorList>
    </citation>
    <scope>NUCLEOTIDE SEQUENCE [LARGE SCALE GENOMIC DNA]</scope>
    <source>
        <strain evidence="1">LVBAO_FW01</strain>
        <tissue evidence="1">Leaves</tissue>
    </source>
</reference>
<comment type="caution">
    <text evidence="1">The sequence shown here is derived from an EMBL/GenBank/DDBJ whole genome shotgun (WGS) entry which is preliminary data.</text>
</comment>
<organism evidence="1 2">
    <name type="scientific">Canavalia gladiata</name>
    <name type="common">Sword bean</name>
    <name type="synonym">Dolichos gladiatus</name>
    <dbReference type="NCBI Taxonomy" id="3824"/>
    <lineage>
        <taxon>Eukaryota</taxon>
        <taxon>Viridiplantae</taxon>
        <taxon>Streptophyta</taxon>
        <taxon>Embryophyta</taxon>
        <taxon>Tracheophyta</taxon>
        <taxon>Spermatophyta</taxon>
        <taxon>Magnoliopsida</taxon>
        <taxon>eudicotyledons</taxon>
        <taxon>Gunneridae</taxon>
        <taxon>Pentapetalae</taxon>
        <taxon>rosids</taxon>
        <taxon>fabids</taxon>
        <taxon>Fabales</taxon>
        <taxon>Fabaceae</taxon>
        <taxon>Papilionoideae</taxon>
        <taxon>50 kb inversion clade</taxon>
        <taxon>NPAAA clade</taxon>
        <taxon>indigoferoid/millettioid clade</taxon>
        <taxon>Phaseoleae</taxon>
        <taxon>Canavalia</taxon>
    </lineage>
</organism>
<protein>
    <submittedName>
        <fullName evidence="1">Uncharacterized protein</fullName>
    </submittedName>
</protein>
<dbReference type="Proteomes" id="UP001367508">
    <property type="component" value="Unassembled WGS sequence"/>
</dbReference>
<name>A0AAN9PPT2_CANGL</name>
<proteinExistence type="predicted"/>
<dbReference type="EMBL" id="JAYMYQ010000011">
    <property type="protein sequence ID" value="KAK7305916.1"/>
    <property type="molecule type" value="Genomic_DNA"/>
</dbReference>
<accession>A0AAN9PPT2</accession>
<keyword evidence="2" id="KW-1185">Reference proteome</keyword>
<evidence type="ECO:0000313" key="2">
    <source>
        <dbReference type="Proteomes" id="UP001367508"/>
    </source>
</evidence>
<dbReference type="AlphaFoldDB" id="A0AAN9PPT2"/>
<sequence length="67" mass="7610">MSTPLISSCGRTYFLCCVDRQRSMRSCYYAMKATCLCLCASDVKKYSHTKIRHSGPKAEQFTMEALT</sequence>
<evidence type="ECO:0000313" key="1">
    <source>
        <dbReference type="EMBL" id="KAK7305916.1"/>
    </source>
</evidence>